<gene>
    <name evidence="1" type="ORF">S12H4_35191</name>
</gene>
<dbReference type="AlphaFoldDB" id="X1UWQ6"/>
<evidence type="ECO:0000313" key="1">
    <source>
        <dbReference type="EMBL" id="GAI96804.1"/>
    </source>
</evidence>
<dbReference type="EMBL" id="BARW01020879">
    <property type="protein sequence ID" value="GAI96804.1"/>
    <property type="molecule type" value="Genomic_DNA"/>
</dbReference>
<comment type="caution">
    <text evidence="1">The sequence shown here is derived from an EMBL/GenBank/DDBJ whole genome shotgun (WGS) entry which is preliminary data.</text>
</comment>
<feature type="non-terminal residue" evidence="1">
    <location>
        <position position="142"/>
    </location>
</feature>
<accession>X1UWQ6</accession>
<protein>
    <submittedName>
        <fullName evidence="1">Uncharacterized protein</fullName>
    </submittedName>
</protein>
<organism evidence="1">
    <name type="scientific">marine sediment metagenome</name>
    <dbReference type="NCBI Taxonomy" id="412755"/>
    <lineage>
        <taxon>unclassified sequences</taxon>
        <taxon>metagenomes</taxon>
        <taxon>ecological metagenomes</taxon>
    </lineage>
</organism>
<name>X1UWQ6_9ZZZZ</name>
<proteinExistence type="predicted"/>
<sequence length="142" mass="16374">MDKGEGNKKVAHSDIDITKANAILDLLKKLGEKDKQIAELHKNVKPVINQNNNITINLFLNEYCKNAMNLTDFVNKLEVSLQDLDYTNKEGYIEGISNLLIKNLDELDAKERPIHCTDKKRLQFYIKDEDKWEKGVSNKKID</sequence>
<reference evidence="1" key="1">
    <citation type="journal article" date="2014" name="Front. Microbiol.">
        <title>High frequency of phylogenetically diverse reductive dehalogenase-homologous genes in deep subseafloor sedimentary metagenomes.</title>
        <authorList>
            <person name="Kawai M."/>
            <person name="Futagami T."/>
            <person name="Toyoda A."/>
            <person name="Takaki Y."/>
            <person name="Nishi S."/>
            <person name="Hori S."/>
            <person name="Arai W."/>
            <person name="Tsubouchi T."/>
            <person name="Morono Y."/>
            <person name="Uchiyama I."/>
            <person name="Ito T."/>
            <person name="Fujiyama A."/>
            <person name="Inagaki F."/>
            <person name="Takami H."/>
        </authorList>
    </citation>
    <scope>NUCLEOTIDE SEQUENCE</scope>
    <source>
        <strain evidence="1">Expedition CK06-06</strain>
    </source>
</reference>